<gene>
    <name evidence="6" type="ORF">Msi02_80760</name>
</gene>
<dbReference type="Pfam" id="PF00440">
    <property type="entry name" value="TetR_N"/>
    <property type="match status" value="1"/>
</dbReference>
<dbReference type="PANTHER" id="PTHR30055:SF234">
    <property type="entry name" value="HTH-TYPE TRANSCRIPTIONAL REGULATOR BETI"/>
    <property type="match status" value="1"/>
</dbReference>
<protein>
    <submittedName>
        <fullName evidence="6">TetR family transcriptional regulator</fullName>
    </submittedName>
</protein>
<keyword evidence="3" id="KW-0804">Transcription</keyword>
<evidence type="ECO:0000256" key="3">
    <source>
        <dbReference type="ARBA" id="ARBA00023163"/>
    </source>
</evidence>
<proteinExistence type="predicted"/>
<accession>A0ABQ4H151</accession>
<dbReference type="Proteomes" id="UP000660454">
    <property type="component" value="Unassembled WGS sequence"/>
</dbReference>
<dbReference type="PANTHER" id="PTHR30055">
    <property type="entry name" value="HTH-TYPE TRANSCRIPTIONAL REGULATOR RUTR"/>
    <property type="match status" value="1"/>
</dbReference>
<dbReference type="Gene3D" id="1.10.357.10">
    <property type="entry name" value="Tetracycline Repressor, domain 2"/>
    <property type="match status" value="1"/>
</dbReference>
<feature type="domain" description="HTH tetR-type" evidence="5">
    <location>
        <begin position="1"/>
        <end position="61"/>
    </location>
</feature>
<dbReference type="InterPro" id="IPR001647">
    <property type="entry name" value="HTH_TetR"/>
</dbReference>
<evidence type="ECO:0000313" key="7">
    <source>
        <dbReference type="Proteomes" id="UP000660454"/>
    </source>
</evidence>
<sequence length="224" mass="24547">MERAHRILDSAAELIGRWGYDKTTIDDVAREAGVAKGTIYLHWRTRDALFAALLRRERARMIEEVRRSGPATPRELFAGIAAGLLRRPLLKAALVGDSEVLGKLVRQKRHSPGAMNLGEAFDAYYSTLTRVGAARDLSGDHALVIGSIMYGFLTVPWLLPGGPPPEERLAALLADMVEHAIGTGRELPEDAVRAVKRATLDYLDTIVDVARRKLADSLGSSRKV</sequence>
<name>A0ABQ4H151_9ACTN</name>
<dbReference type="SUPFAM" id="SSF46689">
    <property type="entry name" value="Homeodomain-like"/>
    <property type="match status" value="1"/>
</dbReference>
<dbReference type="PROSITE" id="PS50977">
    <property type="entry name" value="HTH_TETR_2"/>
    <property type="match status" value="1"/>
</dbReference>
<feature type="DNA-binding region" description="H-T-H motif" evidence="4">
    <location>
        <begin position="24"/>
        <end position="43"/>
    </location>
</feature>
<evidence type="ECO:0000259" key="5">
    <source>
        <dbReference type="PROSITE" id="PS50977"/>
    </source>
</evidence>
<keyword evidence="1" id="KW-0805">Transcription regulation</keyword>
<evidence type="ECO:0000256" key="2">
    <source>
        <dbReference type="ARBA" id="ARBA00023125"/>
    </source>
</evidence>
<dbReference type="EMBL" id="BOOF01000070">
    <property type="protein sequence ID" value="GIH67259.1"/>
    <property type="molecule type" value="Genomic_DNA"/>
</dbReference>
<keyword evidence="7" id="KW-1185">Reference proteome</keyword>
<dbReference type="InterPro" id="IPR009057">
    <property type="entry name" value="Homeodomain-like_sf"/>
</dbReference>
<evidence type="ECO:0000313" key="6">
    <source>
        <dbReference type="EMBL" id="GIH67259.1"/>
    </source>
</evidence>
<reference evidence="6 7" key="1">
    <citation type="submission" date="2021-01" db="EMBL/GenBank/DDBJ databases">
        <title>Whole genome shotgun sequence of Microbispora siamensis NBRC 104113.</title>
        <authorList>
            <person name="Komaki H."/>
            <person name="Tamura T."/>
        </authorList>
    </citation>
    <scope>NUCLEOTIDE SEQUENCE [LARGE SCALE GENOMIC DNA]</scope>
    <source>
        <strain evidence="6 7">NBRC 104113</strain>
    </source>
</reference>
<dbReference type="PRINTS" id="PR00455">
    <property type="entry name" value="HTHTETR"/>
</dbReference>
<keyword evidence="2 4" id="KW-0238">DNA-binding</keyword>
<evidence type="ECO:0000256" key="1">
    <source>
        <dbReference type="ARBA" id="ARBA00023015"/>
    </source>
</evidence>
<evidence type="ECO:0000256" key="4">
    <source>
        <dbReference type="PROSITE-ProRule" id="PRU00335"/>
    </source>
</evidence>
<dbReference type="InterPro" id="IPR050109">
    <property type="entry name" value="HTH-type_TetR-like_transc_reg"/>
</dbReference>
<comment type="caution">
    <text evidence="6">The sequence shown here is derived from an EMBL/GenBank/DDBJ whole genome shotgun (WGS) entry which is preliminary data.</text>
</comment>
<organism evidence="6 7">
    <name type="scientific">Microbispora siamensis</name>
    <dbReference type="NCBI Taxonomy" id="564413"/>
    <lineage>
        <taxon>Bacteria</taxon>
        <taxon>Bacillati</taxon>
        <taxon>Actinomycetota</taxon>
        <taxon>Actinomycetes</taxon>
        <taxon>Streptosporangiales</taxon>
        <taxon>Streptosporangiaceae</taxon>
        <taxon>Microbispora</taxon>
    </lineage>
</organism>